<accession>A0A2D0NHT7</accession>
<evidence type="ECO:0008006" key="5">
    <source>
        <dbReference type="Google" id="ProtNLM"/>
    </source>
</evidence>
<feature type="chain" id="PRO_5012564862" description="Peptidase S74 domain-containing protein" evidence="2">
    <location>
        <begin position="25"/>
        <end position="609"/>
    </location>
</feature>
<evidence type="ECO:0000313" key="4">
    <source>
        <dbReference type="Proteomes" id="UP000223913"/>
    </source>
</evidence>
<feature type="coiled-coil region" evidence="1">
    <location>
        <begin position="575"/>
        <end position="609"/>
    </location>
</feature>
<sequence>MKSFNLSFFIVLIISFFAIDSANAQIYTPSGAIQGTSGNNNIGLSQTSPQSKLSIFGAGDPRFSAYISTNTSGNGVAGLVSELPAITGGADWNRSIMARITSGRGYAVGLDARSYNTAPGAGRSYGLYATAGNATSNYNYGVFSRLLGSNSGTAILGWDAINNPGWNHSTNGSWAGYFVGNVGVDGKVGVNTVNPLSQVSINGDGDTRYGAYVTSNTAGNGVAGLVSELPKITGGADWNRSIIAKIEAGTGYAVGVNTSSYTDVASNQGRSYGLHATAGNATSNYNYGVFSRLRGANAGTAILGWDEINKPTWDHSTNGSWAGYFVGNVGVDGKVGVNTVNPLSQVSINGDGDTRYGAYVTSNTAGNGVAGLVSELPKITGGADWNRSIIAKIEAGTGYAVGVNTSSYTDVASNQGRSYGLHATAGNATSNYNYGVFSRLRGANAGTAILGWDEINKPAWDHSTNGSWAGYFVGDVGVDGKVAIGTNQMPTTLNGYNLSNYKLYVCGGILADELLIPSVSWCDYVFEDTYDLTPLEDVKEHIATKGYLHKTPSAEEVESEGMKIGEITVNQQEKIEEIFLHLIEMNDQLQELKAENASLKTQLEQIRNK</sequence>
<dbReference type="Proteomes" id="UP000223913">
    <property type="component" value="Unassembled WGS sequence"/>
</dbReference>
<feature type="signal peptide" evidence="2">
    <location>
        <begin position="1"/>
        <end position="24"/>
    </location>
</feature>
<keyword evidence="2" id="KW-0732">Signal</keyword>
<dbReference type="EMBL" id="PDUD01000010">
    <property type="protein sequence ID" value="PHN07333.1"/>
    <property type="molecule type" value="Genomic_DNA"/>
</dbReference>
<evidence type="ECO:0000256" key="1">
    <source>
        <dbReference type="SAM" id="Coils"/>
    </source>
</evidence>
<name>A0A2D0NHT7_FLAN2</name>
<dbReference type="RefSeq" id="WP_099149263.1">
    <property type="nucleotide sequence ID" value="NZ_PDUD01000010.1"/>
</dbReference>
<evidence type="ECO:0000256" key="2">
    <source>
        <dbReference type="SAM" id="SignalP"/>
    </source>
</evidence>
<gene>
    <name evidence="3" type="ORF">CRP01_06800</name>
</gene>
<protein>
    <recommendedName>
        <fullName evidence="5">Peptidase S74 domain-containing protein</fullName>
    </recommendedName>
</protein>
<evidence type="ECO:0000313" key="3">
    <source>
        <dbReference type="EMBL" id="PHN07333.1"/>
    </source>
</evidence>
<dbReference type="AlphaFoldDB" id="A0A2D0NHT7"/>
<keyword evidence="1" id="KW-0175">Coiled coil</keyword>
<reference evidence="3 4" key="1">
    <citation type="submission" date="2017-10" db="EMBL/GenBank/DDBJ databases">
        <title>The draft genome sequence of Lewinella nigricans NBRC 102662.</title>
        <authorList>
            <person name="Wang K."/>
        </authorList>
    </citation>
    <scope>NUCLEOTIDE SEQUENCE [LARGE SCALE GENOMIC DNA]</scope>
    <source>
        <strain evidence="3 4">NBRC 102662</strain>
    </source>
</reference>
<proteinExistence type="predicted"/>
<comment type="caution">
    <text evidence="3">The sequence shown here is derived from an EMBL/GenBank/DDBJ whole genome shotgun (WGS) entry which is preliminary data.</text>
</comment>
<keyword evidence="4" id="KW-1185">Reference proteome</keyword>
<organism evidence="3 4">
    <name type="scientific">Flavilitoribacter nigricans (strain ATCC 23147 / DSM 23189 / NBRC 102662 / NCIMB 1420 / SS-2)</name>
    <name type="common">Lewinella nigricans</name>
    <dbReference type="NCBI Taxonomy" id="1122177"/>
    <lineage>
        <taxon>Bacteria</taxon>
        <taxon>Pseudomonadati</taxon>
        <taxon>Bacteroidota</taxon>
        <taxon>Saprospiria</taxon>
        <taxon>Saprospirales</taxon>
        <taxon>Lewinellaceae</taxon>
        <taxon>Flavilitoribacter</taxon>
    </lineage>
</organism>
<dbReference type="OrthoDB" id="1163828at2"/>